<name>A0A8H7KIV0_AGABI</name>
<gene>
    <name evidence="1" type="ORF">Agabi119p4_3122</name>
</gene>
<organism evidence="1 2">
    <name type="scientific">Agaricus bisporus var. burnettii</name>
    <dbReference type="NCBI Taxonomy" id="192524"/>
    <lineage>
        <taxon>Eukaryota</taxon>
        <taxon>Fungi</taxon>
        <taxon>Dikarya</taxon>
        <taxon>Basidiomycota</taxon>
        <taxon>Agaricomycotina</taxon>
        <taxon>Agaricomycetes</taxon>
        <taxon>Agaricomycetidae</taxon>
        <taxon>Agaricales</taxon>
        <taxon>Agaricineae</taxon>
        <taxon>Agaricaceae</taxon>
        <taxon>Agaricus</taxon>
    </lineage>
</organism>
<comment type="caution">
    <text evidence="1">The sequence shown here is derived from an EMBL/GenBank/DDBJ whole genome shotgun (WGS) entry which is preliminary data.</text>
</comment>
<proteinExistence type="predicted"/>
<accession>A0A8H7KIV0</accession>
<sequence>MTLVLRENFWGQVLVTGITNLHDRWEPCVSNLQANTQIRRIVSSTHLSNDLHIVTFVKDIYTLSREVCKTGNGYFSRIR</sequence>
<dbReference type="AlphaFoldDB" id="A0A8H7KIV0"/>
<protein>
    <submittedName>
        <fullName evidence="1">Uncharacterized protein</fullName>
    </submittedName>
</protein>
<evidence type="ECO:0000313" key="2">
    <source>
        <dbReference type="Proteomes" id="UP000629468"/>
    </source>
</evidence>
<dbReference type="EMBL" id="JABXXO010000004">
    <property type="protein sequence ID" value="KAF7778777.1"/>
    <property type="molecule type" value="Genomic_DNA"/>
</dbReference>
<evidence type="ECO:0000313" key="1">
    <source>
        <dbReference type="EMBL" id="KAF7778777.1"/>
    </source>
</evidence>
<dbReference type="Proteomes" id="UP000629468">
    <property type="component" value="Unassembled WGS sequence"/>
</dbReference>
<reference evidence="1 2" key="1">
    <citation type="journal article" name="Sci. Rep.">
        <title>Telomere-to-telomere assembled and centromere annotated genomes of the two main subspecies of the button mushroom Agaricus bisporus reveal especially polymorphic chromosome ends.</title>
        <authorList>
            <person name="Sonnenberg A.S.M."/>
            <person name="Sedaghat-Telgerd N."/>
            <person name="Lavrijssen B."/>
            <person name="Ohm R.A."/>
            <person name="Hendrickx P.M."/>
            <person name="Scholtmeijer K."/>
            <person name="Baars J.J.P."/>
            <person name="van Peer A."/>
        </authorList>
    </citation>
    <scope>NUCLEOTIDE SEQUENCE [LARGE SCALE GENOMIC DNA]</scope>
    <source>
        <strain evidence="1 2">H119_p4</strain>
    </source>
</reference>